<proteinExistence type="predicted"/>
<reference evidence="1" key="1">
    <citation type="journal article" date="2020" name="Stud. Mycol.">
        <title>101 Dothideomycetes genomes: a test case for predicting lifestyles and emergence of pathogens.</title>
        <authorList>
            <person name="Haridas S."/>
            <person name="Albert R."/>
            <person name="Binder M."/>
            <person name="Bloem J."/>
            <person name="Labutti K."/>
            <person name="Salamov A."/>
            <person name="Andreopoulos B."/>
            <person name="Baker S."/>
            <person name="Barry K."/>
            <person name="Bills G."/>
            <person name="Bluhm B."/>
            <person name="Cannon C."/>
            <person name="Castanera R."/>
            <person name="Culley D."/>
            <person name="Daum C."/>
            <person name="Ezra D."/>
            <person name="Gonzalez J."/>
            <person name="Henrissat B."/>
            <person name="Kuo A."/>
            <person name="Liang C."/>
            <person name="Lipzen A."/>
            <person name="Lutzoni F."/>
            <person name="Magnuson J."/>
            <person name="Mondo S."/>
            <person name="Nolan M."/>
            <person name="Ohm R."/>
            <person name="Pangilinan J."/>
            <person name="Park H.-J."/>
            <person name="Ramirez L."/>
            <person name="Alfaro M."/>
            <person name="Sun H."/>
            <person name="Tritt A."/>
            <person name="Yoshinaga Y."/>
            <person name="Zwiers L.-H."/>
            <person name="Turgeon B."/>
            <person name="Goodwin S."/>
            <person name="Spatafora J."/>
            <person name="Crous P."/>
            <person name="Grigoriev I."/>
        </authorList>
    </citation>
    <scope>NUCLEOTIDE SEQUENCE</scope>
    <source>
        <strain evidence="1">SCOH1-5</strain>
    </source>
</reference>
<keyword evidence="2" id="KW-1185">Reference proteome</keyword>
<dbReference type="EMBL" id="ML992669">
    <property type="protein sequence ID" value="KAF2214162.1"/>
    <property type="molecule type" value="Genomic_DNA"/>
</dbReference>
<gene>
    <name evidence="1" type="ORF">CERZMDRAFT_96186</name>
</gene>
<dbReference type="InterPro" id="IPR011333">
    <property type="entry name" value="SKP1/BTB/POZ_sf"/>
</dbReference>
<evidence type="ECO:0008006" key="3">
    <source>
        <dbReference type="Google" id="ProtNLM"/>
    </source>
</evidence>
<dbReference type="AlphaFoldDB" id="A0A6A6FL41"/>
<dbReference type="SUPFAM" id="SSF54695">
    <property type="entry name" value="POZ domain"/>
    <property type="match status" value="1"/>
</dbReference>
<protein>
    <recommendedName>
        <fullName evidence="3">BTB domain-containing protein</fullName>
    </recommendedName>
</protein>
<name>A0A6A6FL41_9PEZI</name>
<evidence type="ECO:0000313" key="1">
    <source>
        <dbReference type="EMBL" id="KAF2214162.1"/>
    </source>
</evidence>
<evidence type="ECO:0000313" key="2">
    <source>
        <dbReference type="Proteomes" id="UP000799539"/>
    </source>
</evidence>
<dbReference type="Gene3D" id="3.30.710.10">
    <property type="entry name" value="Potassium Channel Kv1.1, Chain A"/>
    <property type="match status" value="1"/>
</dbReference>
<dbReference type="OrthoDB" id="1022638at2759"/>
<organism evidence="1 2">
    <name type="scientific">Cercospora zeae-maydis SCOH1-5</name>
    <dbReference type="NCBI Taxonomy" id="717836"/>
    <lineage>
        <taxon>Eukaryota</taxon>
        <taxon>Fungi</taxon>
        <taxon>Dikarya</taxon>
        <taxon>Ascomycota</taxon>
        <taxon>Pezizomycotina</taxon>
        <taxon>Dothideomycetes</taxon>
        <taxon>Dothideomycetidae</taxon>
        <taxon>Mycosphaerellales</taxon>
        <taxon>Mycosphaerellaceae</taxon>
        <taxon>Cercospora</taxon>
    </lineage>
</organism>
<sequence>MDDFLKQMEGPTVLIKVGTGEDSRDFTVPKALLCDKSKWFKNALSHKAFIESRTGVIHLPEDTVSGFTSFYFYLFTKYLAYRDVKLGRDTAELFIEQLDSAVEAWLFADKYLLLGMRNCAMYALCAHLSDATCEDIGIPAASLAACFARTADSSPLRMIVADYVVTRMDEERLDAEDLVQELAGEEGFVKALHEAQNFHHREKKRDTRRRYQRLGRFKGLLLSPIVRDADGDEPRMVGYDAEWLNLQMCWGCGTTNEPDPQDCPQCRNMGRSMMDKQIIVGGMEH</sequence>
<accession>A0A6A6FL41</accession>
<dbReference type="PANTHER" id="PTHR47843:SF2">
    <property type="entry name" value="BTB DOMAIN-CONTAINING PROTEIN"/>
    <property type="match status" value="1"/>
</dbReference>
<dbReference type="PANTHER" id="PTHR47843">
    <property type="entry name" value="BTB DOMAIN-CONTAINING PROTEIN-RELATED"/>
    <property type="match status" value="1"/>
</dbReference>
<dbReference type="Proteomes" id="UP000799539">
    <property type="component" value="Unassembled WGS sequence"/>
</dbReference>